<dbReference type="SUPFAM" id="SSF49401">
    <property type="entry name" value="Bacterial adhesins"/>
    <property type="match status" value="1"/>
</dbReference>
<dbReference type="AlphaFoldDB" id="A0A751YXV1"/>
<dbReference type="GO" id="GO:0007155">
    <property type="term" value="P:cell adhesion"/>
    <property type="evidence" value="ECO:0007669"/>
    <property type="project" value="InterPro"/>
</dbReference>
<proteinExistence type="predicted"/>
<accession>A0A751YXV1</accession>
<dbReference type="EMBL" id="DAAWCK010000020">
    <property type="protein sequence ID" value="HAF7257900.1"/>
    <property type="molecule type" value="Genomic_DNA"/>
</dbReference>
<gene>
    <name evidence="2" type="ORF">G9X39_002605</name>
</gene>
<protein>
    <submittedName>
        <fullName evidence="2">Fimbrial protein</fullName>
    </submittedName>
</protein>
<evidence type="ECO:0000256" key="1">
    <source>
        <dbReference type="SAM" id="SignalP"/>
    </source>
</evidence>
<keyword evidence="1" id="KW-0732">Signal</keyword>
<dbReference type="InterPro" id="IPR036937">
    <property type="entry name" value="Adhesion_dom_fimbrial_sf"/>
</dbReference>
<comment type="caution">
    <text evidence="2">The sequence shown here is derived from an EMBL/GenBank/DDBJ whole genome shotgun (WGS) entry which is preliminary data.</text>
</comment>
<dbReference type="Gene3D" id="2.60.40.1090">
    <property type="entry name" value="Fimbrial-type adhesion domain"/>
    <property type="match status" value="1"/>
</dbReference>
<reference evidence="2" key="1">
    <citation type="journal article" date="2018" name="Genome Biol.">
        <title>SKESA: strategic k-mer extension for scrupulous assemblies.</title>
        <authorList>
            <person name="Souvorov A."/>
            <person name="Agarwala R."/>
            <person name="Lipman D.J."/>
        </authorList>
    </citation>
    <scope>NUCLEOTIDE SEQUENCE</scope>
    <source>
        <strain evidence="2">13-2237</strain>
    </source>
</reference>
<feature type="chain" id="PRO_5028039865" evidence="1">
    <location>
        <begin position="30"/>
        <end position="351"/>
    </location>
</feature>
<organism evidence="2">
    <name type="scientific">Salmonella enterica subsp. enterica serovar Panama</name>
    <dbReference type="NCBI Taxonomy" id="29472"/>
    <lineage>
        <taxon>Bacteria</taxon>
        <taxon>Pseudomonadati</taxon>
        <taxon>Pseudomonadota</taxon>
        <taxon>Gammaproteobacteria</taxon>
        <taxon>Enterobacterales</taxon>
        <taxon>Enterobacteriaceae</taxon>
        <taxon>Salmonella</taxon>
    </lineage>
</organism>
<dbReference type="InterPro" id="IPR008966">
    <property type="entry name" value="Adhesion_dom_sf"/>
</dbReference>
<feature type="signal peptide" evidence="1">
    <location>
        <begin position="1"/>
        <end position="29"/>
    </location>
</feature>
<reference evidence="2" key="2">
    <citation type="submission" date="2018-07" db="EMBL/GenBank/DDBJ databases">
        <authorList>
            <consortium name="NCBI Pathogen Detection Project"/>
        </authorList>
    </citation>
    <scope>NUCLEOTIDE SEQUENCE</scope>
    <source>
        <strain evidence="2">13-2237</strain>
    </source>
</reference>
<evidence type="ECO:0000313" key="2">
    <source>
        <dbReference type="EMBL" id="HAF7257900.1"/>
    </source>
</evidence>
<dbReference type="GO" id="GO:0009289">
    <property type="term" value="C:pilus"/>
    <property type="evidence" value="ECO:0007669"/>
    <property type="project" value="InterPro"/>
</dbReference>
<sequence length="351" mass="37816">MSRLTFCFPPGAWPVLLCAGMLYHTPAWSATSSQCGVGSNVADQTPLSFHIDNLSFPSGQIPAGGILYTSPVQSFQYRCTLAQSWPQTPAIFRTGTFGAVYDALRKVGLNLQLRINGQVWTPDTSSGGEYVSLPPTYQNDTTVRTMDLQYQLIRDPTAPVNAARIEVPGGDYFALWPLSANFGVAGFSGVPVRFNAFTLQYIPDCIGRVSITPSQINLGHVMTGYLDKTLPKQTNVTITAAVNKDCAGAGQFNMTLHSQFSTTDPLTGDGQGIQLRNHSGELNGLKLYFRDPSTYPVKNVPLNTPQGFGNIIAGPKDSVTRNYTAVVDAIPGSTLKTGPFSADVVVTITYE</sequence>
<name>A0A751YXV1_SALET</name>